<evidence type="ECO:0000313" key="4">
    <source>
        <dbReference type="Proteomes" id="UP000799291"/>
    </source>
</evidence>
<feature type="transmembrane region" description="Helical" evidence="2">
    <location>
        <begin position="177"/>
        <end position="201"/>
    </location>
</feature>
<organism evidence="3 4">
    <name type="scientific">Lentithecium fluviatile CBS 122367</name>
    <dbReference type="NCBI Taxonomy" id="1168545"/>
    <lineage>
        <taxon>Eukaryota</taxon>
        <taxon>Fungi</taxon>
        <taxon>Dikarya</taxon>
        <taxon>Ascomycota</taxon>
        <taxon>Pezizomycotina</taxon>
        <taxon>Dothideomycetes</taxon>
        <taxon>Pleosporomycetidae</taxon>
        <taxon>Pleosporales</taxon>
        <taxon>Massarineae</taxon>
        <taxon>Lentitheciaceae</taxon>
        <taxon>Lentithecium</taxon>
    </lineage>
</organism>
<keyword evidence="4" id="KW-1185">Reference proteome</keyword>
<protein>
    <submittedName>
        <fullName evidence="3">Uncharacterized protein</fullName>
    </submittedName>
</protein>
<feature type="transmembrane region" description="Helical" evidence="2">
    <location>
        <begin position="293"/>
        <end position="314"/>
    </location>
</feature>
<feature type="transmembrane region" description="Helical" evidence="2">
    <location>
        <begin position="253"/>
        <end position="273"/>
    </location>
</feature>
<name>A0A6G1IJB7_9PLEO</name>
<dbReference type="Proteomes" id="UP000799291">
    <property type="component" value="Unassembled WGS sequence"/>
</dbReference>
<feature type="compositionally biased region" description="Gly residues" evidence="1">
    <location>
        <begin position="383"/>
        <end position="393"/>
    </location>
</feature>
<reference evidence="3" key="1">
    <citation type="journal article" date="2020" name="Stud. Mycol.">
        <title>101 Dothideomycetes genomes: a test case for predicting lifestyles and emergence of pathogens.</title>
        <authorList>
            <person name="Haridas S."/>
            <person name="Albert R."/>
            <person name="Binder M."/>
            <person name="Bloem J."/>
            <person name="Labutti K."/>
            <person name="Salamov A."/>
            <person name="Andreopoulos B."/>
            <person name="Baker S."/>
            <person name="Barry K."/>
            <person name="Bills G."/>
            <person name="Bluhm B."/>
            <person name="Cannon C."/>
            <person name="Castanera R."/>
            <person name="Culley D."/>
            <person name="Daum C."/>
            <person name="Ezra D."/>
            <person name="Gonzalez J."/>
            <person name="Henrissat B."/>
            <person name="Kuo A."/>
            <person name="Liang C."/>
            <person name="Lipzen A."/>
            <person name="Lutzoni F."/>
            <person name="Magnuson J."/>
            <person name="Mondo S."/>
            <person name="Nolan M."/>
            <person name="Ohm R."/>
            <person name="Pangilinan J."/>
            <person name="Park H.-J."/>
            <person name="Ramirez L."/>
            <person name="Alfaro M."/>
            <person name="Sun H."/>
            <person name="Tritt A."/>
            <person name="Yoshinaga Y."/>
            <person name="Zwiers L.-H."/>
            <person name="Turgeon B."/>
            <person name="Goodwin S."/>
            <person name="Spatafora J."/>
            <person name="Crous P."/>
            <person name="Grigoriev I."/>
        </authorList>
    </citation>
    <scope>NUCLEOTIDE SEQUENCE</scope>
    <source>
        <strain evidence="3">CBS 122367</strain>
    </source>
</reference>
<feature type="transmembrane region" description="Helical" evidence="2">
    <location>
        <begin position="148"/>
        <end position="165"/>
    </location>
</feature>
<evidence type="ECO:0000256" key="1">
    <source>
        <dbReference type="SAM" id="MobiDB-lite"/>
    </source>
</evidence>
<feature type="transmembrane region" description="Helical" evidence="2">
    <location>
        <begin position="221"/>
        <end position="241"/>
    </location>
</feature>
<proteinExistence type="predicted"/>
<feature type="region of interest" description="Disordered" evidence="1">
    <location>
        <begin position="1"/>
        <end position="27"/>
    </location>
</feature>
<sequence length="393" mass="45069">MAPPGFAPPSYATDNIPERLVHKDPPPPGVDTNGRAYLVFFSYLGLCVFLTNFIIFRLLKSYQQLQRSATTRLPPRNHVRAFVILAAGSLVTTWYYQYKAFNVSYRTWMMWRSYYDLTPDQMHWGLWLKETSLYKETWMTTIVGNARYWWTHQIFFLACVLSLTLEQKGARRGIKHTWAFMLLGQVIGISFATNLFLLHLLVSPPPPKPPTSTGIYRRKWLGPWVIQLVTILFVQYPAYMLADEYYWFHQTDFLPMLLTPHIALLVLPFARAILPAKYLTDSNVEFAGTVYRYLWGTTIIGGALLFARITSMAYGYSGAIGIWNQLFEHPAVSSVAFDVIFCWLSWYTWWRAQPRYVDEVLGGDEDEQSGEWVSGASGTLASGTGGEGGIRRR</sequence>
<accession>A0A6G1IJB7</accession>
<evidence type="ECO:0000313" key="3">
    <source>
        <dbReference type="EMBL" id="KAF2678337.1"/>
    </source>
</evidence>
<dbReference type="EMBL" id="MU005613">
    <property type="protein sequence ID" value="KAF2678337.1"/>
    <property type="molecule type" value="Genomic_DNA"/>
</dbReference>
<dbReference type="AlphaFoldDB" id="A0A6G1IJB7"/>
<feature type="compositionally biased region" description="Basic and acidic residues" evidence="1">
    <location>
        <begin position="16"/>
        <end position="25"/>
    </location>
</feature>
<dbReference type="OrthoDB" id="2126185at2759"/>
<keyword evidence="2" id="KW-1133">Transmembrane helix</keyword>
<keyword evidence="2" id="KW-0472">Membrane</keyword>
<gene>
    <name evidence="3" type="ORF">K458DRAFT_436004</name>
</gene>
<evidence type="ECO:0000256" key="2">
    <source>
        <dbReference type="SAM" id="Phobius"/>
    </source>
</evidence>
<keyword evidence="2" id="KW-0812">Transmembrane</keyword>
<feature type="transmembrane region" description="Helical" evidence="2">
    <location>
        <begin position="79"/>
        <end position="98"/>
    </location>
</feature>
<feature type="transmembrane region" description="Helical" evidence="2">
    <location>
        <begin position="36"/>
        <end position="59"/>
    </location>
</feature>
<feature type="region of interest" description="Disordered" evidence="1">
    <location>
        <begin position="368"/>
        <end position="393"/>
    </location>
</feature>